<evidence type="ECO:0000256" key="4">
    <source>
        <dbReference type="ARBA" id="ARBA00023125"/>
    </source>
</evidence>
<dbReference type="AlphaFoldDB" id="W6NPV8"/>
<dbReference type="PANTHER" id="PTHR12081">
    <property type="entry name" value="TRANSCRIPTION FACTOR E2F"/>
    <property type="match status" value="1"/>
</dbReference>
<dbReference type="Gene3D" id="1.10.10.10">
    <property type="entry name" value="Winged helix-like DNA-binding domain superfamily/Winged helix DNA-binding domain"/>
    <property type="match status" value="1"/>
</dbReference>
<dbReference type="InterPro" id="IPR003316">
    <property type="entry name" value="E2F_WHTH_DNA-bd_dom"/>
</dbReference>
<gene>
    <name evidence="9" type="ORF">HCOI_00793100</name>
</gene>
<comment type="similarity">
    <text evidence="2 7">Belongs to the E2F/DP family.</text>
</comment>
<proteinExistence type="inferred from homology"/>
<evidence type="ECO:0000256" key="2">
    <source>
        <dbReference type="ARBA" id="ARBA00010940"/>
    </source>
</evidence>
<dbReference type="SMART" id="SM01372">
    <property type="entry name" value="E2F_TDP"/>
    <property type="match status" value="1"/>
</dbReference>
<evidence type="ECO:0000256" key="3">
    <source>
        <dbReference type="ARBA" id="ARBA00023015"/>
    </source>
</evidence>
<protein>
    <submittedName>
        <fullName evidence="9">Transcription factor E2F dimerisation partner (TDP) domain containing protein</fullName>
    </submittedName>
</protein>
<accession>W6NPV8</accession>
<dbReference type="InterPro" id="IPR015633">
    <property type="entry name" value="E2F"/>
</dbReference>
<feature type="domain" description="E2F/DP family winged-helix DNA-binding" evidence="8">
    <location>
        <begin position="46"/>
        <end position="108"/>
    </location>
</feature>
<dbReference type="Pfam" id="PF02319">
    <property type="entry name" value="WHD_E2F_TDP"/>
    <property type="match status" value="1"/>
</dbReference>
<keyword evidence="3 7" id="KW-0805">Transcription regulation</keyword>
<evidence type="ECO:0000259" key="8">
    <source>
        <dbReference type="SMART" id="SM01372"/>
    </source>
</evidence>
<evidence type="ECO:0000256" key="5">
    <source>
        <dbReference type="ARBA" id="ARBA00023163"/>
    </source>
</evidence>
<dbReference type="FunFam" id="1.10.10.10:FF:000458">
    <property type="entry name" value="E2F-like (Mammalian transcription factor)"/>
    <property type="match status" value="1"/>
</dbReference>
<dbReference type="GO" id="GO:0000981">
    <property type="term" value="F:DNA-binding transcription factor activity, RNA polymerase II-specific"/>
    <property type="evidence" value="ECO:0007669"/>
    <property type="project" value="TreeGrafter"/>
</dbReference>
<reference evidence="9" key="1">
    <citation type="submission" date="2013-03" db="EMBL/GenBank/DDBJ databases">
        <authorList>
            <person name="Aslett M."/>
        </authorList>
    </citation>
    <scope>NUCLEOTIDE SEQUENCE [LARGE SCALE GENOMIC DNA]</scope>
    <source>
        <strain evidence="9">ISE/inbred ISE</strain>
    </source>
</reference>
<comment type="subcellular location">
    <subcellularLocation>
        <location evidence="1 7">Nucleus</location>
    </subcellularLocation>
</comment>
<dbReference type="PANTHER" id="PTHR12081:SF18">
    <property type="entry name" value="TRANSCRIPTION FACTOR E2F2-RELATED"/>
    <property type="match status" value="1"/>
</dbReference>
<reference evidence="9" key="2">
    <citation type="submission" date="2013-05" db="EMBL/GenBank/DDBJ databases">
        <title>The genome and transcriptome of Haemonchus contortus: a key model parasite for drug and vaccine discovery.</title>
        <authorList>
            <person name="Laing R."/>
            <person name="Kikuchi T."/>
            <person name="Martinelli A."/>
            <person name="Tsai I.J."/>
            <person name="Beech R.N."/>
            <person name="Redman E."/>
            <person name="Holroyd N."/>
            <person name="Bartley D.J."/>
            <person name="Beasley H."/>
            <person name="Britton C."/>
            <person name="Curran D."/>
            <person name="Devaney E."/>
            <person name="Gilabert A."/>
            <person name="Jackson F."/>
            <person name="Hunt M."/>
            <person name="Johnston S."/>
            <person name="Kryukov I."/>
            <person name="Li K."/>
            <person name="Morrison A.A."/>
            <person name="Reid A.J."/>
            <person name="Sargison N."/>
            <person name="Saunders G."/>
            <person name="Wasmuth J.D."/>
            <person name="Wolstenholme A."/>
            <person name="Berriman M."/>
            <person name="Gilleard J.S."/>
            <person name="Cotton J.A."/>
        </authorList>
    </citation>
    <scope>NUCLEOTIDE SEQUENCE [LARGE SCALE GENOMIC DNA]</scope>
    <source>
        <strain evidence="9">ISE/inbred ISE</strain>
    </source>
</reference>
<dbReference type="EMBL" id="CAVP010057486">
    <property type="protein sequence ID" value="CDL94262.1"/>
    <property type="molecule type" value="Genomic_DNA"/>
</dbReference>
<name>W6NPV8_HAECO</name>
<dbReference type="GO" id="GO:0000978">
    <property type="term" value="F:RNA polymerase II cis-regulatory region sequence-specific DNA binding"/>
    <property type="evidence" value="ECO:0007669"/>
    <property type="project" value="InterPro"/>
</dbReference>
<keyword evidence="6 7" id="KW-0539">Nucleus</keyword>
<dbReference type="SUPFAM" id="SSF46785">
    <property type="entry name" value="Winged helix' DNA-binding domain"/>
    <property type="match status" value="1"/>
</dbReference>
<keyword evidence="4 7" id="KW-0238">DNA-binding</keyword>
<evidence type="ECO:0000256" key="6">
    <source>
        <dbReference type="ARBA" id="ARBA00023242"/>
    </source>
</evidence>
<evidence type="ECO:0000313" key="9">
    <source>
        <dbReference type="EMBL" id="CDL94262.1"/>
    </source>
</evidence>
<dbReference type="GO" id="GO:0090575">
    <property type="term" value="C:RNA polymerase II transcription regulator complex"/>
    <property type="evidence" value="ECO:0007669"/>
    <property type="project" value="TreeGrafter"/>
</dbReference>
<sequence>MLNLVSLKRERFTGPLWLVTGTNGDVTGARSRKSMINGTTGRVTTRMDNSLLVTTRKFLGLKTRSESVNLNDAAEILNVPKRRLYDITNVLEGIDIVEKIGKNSIRWK</sequence>
<comment type="caution">
    <text evidence="9">The sequence shown here is derived from an EMBL/GenBank/DDBJ whole genome shotgun (WGS) entry which is preliminary data.</text>
</comment>
<dbReference type="InterPro" id="IPR036388">
    <property type="entry name" value="WH-like_DNA-bd_sf"/>
</dbReference>
<keyword evidence="5 7" id="KW-0804">Transcription</keyword>
<evidence type="ECO:0000256" key="7">
    <source>
        <dbReference type="RuleBase" id="RU003796"/>
    </source>
</evidence>
<dbReference type="InterPro" id="IPR036390">
    <property type="entry name" value="WH_DNA-bd_sf"/>
</dbReference>
<organism evidence="9">
    <name type="scientific">Haemonchus contortus</name>
    <name type="common">Barber pole worm</name>
    <dbReference type="NCBI Taxonomy" id="6289"/>
    <lineage>
        <taxon>Eukaryota</taxon>
        <taxon>Metazoa</taxon>
        <taxon>Ecdysozoa</taxon>
        <taxon>Nematoda</taxon>
        <taxon>Chromadorea</taxon>
        <taxon>Rhabditida</taxon>
        <taxon>Rhabditina</taxon>
        <taxon>Rhabditomorpha</taxon>
        <taxon>Strongyloidea</taxon>
        <taxon>Trichostrongylidae</taxon>
        <taxon>Haemonchus</taxon>
    </lineage>
</organism>
<evidence type="ECO:0000256" key="1">
    <source>
        <dbReference type="ARBA" id="ARBA00004123"/>
    </source>
</evidence>